<protein>
    <submittedName>
        <fullName evidence="1">Uncharacterized protein</fullName>
    </submittedName>
</protein>
<dbReference type="AlphaFoldDB" id="A0A3S8U5P4"/>
<dbReference type="EMBL" id="CP034328">
    <property type="protein sequence ID" value="AZL59002.1"/>
    <property type="molecule type" value="Genomic_DNA"/>
</dbReference>
<dbReference type="KEGG" id="taw:EI545_09225"/>
<evidence type="ECO:0000313" key="1">
    <source>
        <dbReference type="EMBL" id="AZL59002.1"/>
    </source>
</evidence>
<name>A0A3S8U5P4_9RHOB</name>
<reference evidence="1 2" key="1">
    <citation type="submission" date="2018-12" db="EMBL/GenBank/DDBJ databases">
        <title>Complete genome sequencing of Tabrizicola sp. K13M18.</title>
        <authorList>
            <person name="Bae J.-W."/>
        </authorList>
    </citation>
    <scope>NUCLEOTIDE SEQUENCE [LARGE SCALE GENOMIC DNA]</scope>
    <source>
        <strain evidence="1 2">K13M18</strain>
    </source>
</reference>
<organism evidence="1 2">
    <name type="scientific">Tabrizicola piscis</name>
    <dbReference type="NCBI Taxonomy" id="2494374"/>
    <lineage>
        <taxon>Bacteria</taxon>
        <taxon>Pseudomonadati</taxon>
        <taxon>Pseudomonadota</taxon>
        <taxon>Alphaproteobacteria</taxon>
        <taxon>Rhodobacterales</taxon>
        <taxon>Paracoccaceae</taxon>
        <taxon>Tabrizicola</taxon>
    </lineage>
</organism>
<proteinExistence type="predicted"/>
<sequence length="242" mass="25919">MGLGLTVGLYADLDQNDPESADEAHQSFAAMAKAMANSGLVPHTEPKDCVTWSADGYGYTGLHALREVAGLVWRDLPIPMDHLLTGTDTPNAEALFSAAAAACAPERRQGLFERLLGEKRTPRPPLPPFAHLVLHSDADGFYVPVDFVQPLIPLPAPRGTELLWPLGSVQRLSAELDVLGRALALPDPLPDPDTLLETWLEGPAPGPITAPWQAQPIATHSLIILRQACDHSLRTGAAIAFV</sequence>
<dbReference type="RefSeq" id="WP_125325200.1">
    <property type="nucleotide sequence ID" value="NZ_CP034328.1"/>
</dbReference>
<evidence type="ECO:0000313" key="2">
    <source>
        <dbReference type="Proteomes" id="UP000282002"/>
    </source>
</evidence>
<dbReference type="Proteomes" id="UP000282002">
    <property type="component" value="Chromosome"/>
</dbReference>
<gene>
    <name evidence="1" type="ORF">EI545_09225</name>
</gene>
<dbReference type="OrthoDB" id="583504at2"/>
<accession>A0A3S8U5P4</accession>
<keyword evidence="2" id="KW-1185">Reference proteome</keyword>